<evidence type="ECO:0000256" key="5">
    <source>
        <dbReference type="ARBA" id="ARBA00023015"/>
    </source>
</evidence>
<dbReference type="GO" id="GO:0000978">
    <property type="term" value="F:RNA polymerase II cis-regulatory region sequence-specific DNA binding"/>
    <property type="evidence" value="ECO:0007669"/>
    <property type="project" value="TreeGrafter"/>
</dbReference>
<keyword evidence="9" id="KW-0539">Nucleus</keyword>
<gene>
    <name evidence="12" type="ORF">TCNE_LOCUS19199</name>
</gene>
<evidence type="ECO:0000259" key="11">
    <source>
        <dbReference type="PROSITE" id="PS51030"/>
    </source>
</evidence>
<reference evidence="12 13" key="2">
    <citation type="submission" date="2018-11" db="EMBL/GenBank/DDBJ databases">
        <authorList>
            <consortium name="Pathogen Informatics"/>
        </authorList>
    </citation>
    <scope>NUCLEOTIDE SEQUENCE [LARGE SCALE GENOMIC DNA]</scope>
</reference>
<sequence length="297" mass="32541">MGGELRFDQEDAEIGESPRETNECNNWQKRGQGAISLGSDTSQEERIWLAQLKNQCVVLLEAIGWNLVRDEFKCPYSDDCDINSVSRRFCQKCRLRKCFTVGMKKEWILNEEQLRRRKNSRLNHMQSQNAANNNSPIAKAPVAINVTTSNHLGSSAPTTPSGMGAAHLLSRRSTEQPMVSPPSVNSMLSPSRSTVSPSVLSSSSPDSPPTRGAILGLPHIDNNTDAYESNMMRLQRQQAAAANAAYANMRRNSCGPGLSPGAAATAVSPLTRPSDQFMIKGSLHHFITCRRTSVIPS</sequence>
<evidence type="ECO:0000256" key="2">
    <source>
        <dbReference type="ARBA" id="ARBA00022723"/>
    </source>
</evidence>
<comment type="similarity">
    <text evidence="1">Belongs to the nuclear hormone receptor family.</text>
</comment>
<dbReference type="SUPFAM" id="SSF57716">
    <property type="entry name" value="Glucocorticoid receptor-like (DNA-binding domain)"/>
    <property type="match status" value="1"/>
</dbReference>
<dbReference type="InterPro" id="IPR050234">
    <property type="entry name" value="Nuclear_hormone_rcpt_NR1"/>
</dbReference>
<evidence type="ECO:0000313" key="12">
    <source>
        <dbReference type="EMBL" id="VDM50520.1"/>
    </source>
</evidence>
<evidence type="ECO:0000313" key="13">
    <source>
        <dbReference type="Proteomes" id="UP000050794"/>
    </source>
</evidence>
<dbReference type="GO" id="GO:0045944">
    <property type="term" value="P:positive regulation of transcription by RNA polymerase II"/>
    <property type="evidence" value="ECO:0007669"/>
    <property type="project" value="TreeGrafter"/>
</dbReference>
<proteinExistence type="inferred from homology"/>
<keyword evidence="4" id="KW-0862">Zinc</keyword>
<keyword evidence="5" id="KW-0805">Transcription regulation</keyword>
<reference evidence="14" key="1">
    <citation type="submission" date="2016-06" db="UniProtKB">
        <authorList>
            <consortium name="WormBaseParasite"/>
        </authorList>
    </citation>
    <scope>IDENTIFICATION</scope>
</reference>
<evidence type="ECO:0000256" key="1">
    <source>
        <dbReference type="ARBA" id="ARBA00005993"/>
    </source>
</evidence>
<evidence type="ECO:0000256" key="7">
    <source>
        <dbReference type="ARBA" id="ARBA00023163"/>
    </source>
</evidence>
<evidence type="ECO:0000256" key="4">
    <source>
        <dbReference type="ARBA" id="ARBA00022833"/>
    </source>
</evidence>
<dbReference type="GO" id="GO:0030154">
    <property type="term" value="P:cell differentiation"/>
    <property type="evidence" value="ECO:0007669"/>
    <property type="project" value="TreeGrafter"/>
</dbReference>
<feature type="compositionally biased region" description="Low complexity" evidence="10">
    <location>
        <begin position="186"/>
        <end position="211"/>
    </location>
</feature>
<keyword evidence="2" id="KW-0479">Metal-binding</keyword>
<evidence type="ECO:0000256" key="6">
    <source>
        <dbReference type="ARBA" id="ARBA00023125"/>
    </source>
</evidence>
<keyword evidence="6" id="KW-0238">DNA-binding</keyword>
<dbReference type="PROSITE" id="PS51030">
    <property type="entry name" value="NUCLEAR_REC_DBD_2"/>
    <property type="match status" value="1"/>
</dbReference>
<dbReference type="Pfam" id="PF00105">
    <property type="entry name" value="zf-C4"/>
    <property type="match status" value="1"/>
</dbReference>
<dbReference type="GO" id="GO:0008270">
    <property type="term" value="F:zinc ion binding"/>
    <property type="evidence" value="ECO:0007669"/>
    <property type="project" value="UniProtKB-KW"/>
</dbReference>
<evidence type="ECO:0000256" key="3">
    <source>
        <dbReference type="ARBA" id="ARBA00022771"/>
    </source>
</evidence>
<feature type="region of interest" description="Disordered" evidence="10">
    <location>
        <begin position="1"/>
        <end position="25"/>
    </location>
</feature>
<keyword evidence="13" id="KW-1185">Reference proteome</keyword>
<dbReference type="GO" id="GO:0004879">
    <property type="term" value="F:nuclear receptor activity"/>
    <property type="evidence" value="ECO:0007669"/>
    <property type="project" value="TreeGrafter"/>
</dbReference>
<organism evidence="13 14">
    <name type="scientific">Toxocara canis</name>
    <name type="common">Canine roundworm</name>
    <dbReference type="NCBI Taxonomy" id="6265"/>
    <lineage>
        <taxon>Eukaryota</taxon>
        <taxon>Metazoa</taxon>
        <taxon>Ecdysozoa</taxon>
        <taxon>Nematoda</taxon>
        <taxon>Chromadorea</taxon>
        <taxon>Rhabditida</taxon>
        <taxon>Spirurina</taxon>
        <taxon>Ascaridomorpha</taxon>
        <taxon>Ascaridoidea</taxon>
        <taxon>Toxocaridae</taxon>
        <taxon>Toxocara</taxon>
    </lineage>
</organism>
<dbReference type="WBParaSite" id="TCNE_0001920301-mRNA-1">
    <property type="protein sequence ID" value="TCNE_0001920301-mRNA-1"/>
    <property type="gene ID" value="TCNE_0001920301"/>
</dbReference>
<evidence type="ECO:0000256" key="9">
    <source>
        <dbReference type="ARBA" id="ARBA00023242"/>
    </source>
</evidence>
<keyword evidence="7" id="KW-0804">Transcription</keyword>
<dbReference type="EMBL" id="UYWY01026542">
    <property type="protein sequence ID" value="VDM50520.1"/>
    <property type="molecule type" value="Genomic_DNA"/>
</dbReference>
<feature type="region of interest" description="Disordered" evidence="10">
    <location>
        <begin position="171"/>
        <end position="218"/>
    </location>
</feature>
<dbReference type="PANTHER" id="PTHR24082">
    <property type="entry name" value="NUCLEAR HORMONE RECEPTOR"/>
    <property type="match status" value="1"/>
</dbReference>
<keyword evidence="3" id="KW-0863">Zinc-finger</keyword>
<dbReference type="AlphaFoldDB" id="A0A183VEM9"/>
<dbReference type="InterPro" id="IPR013088">
    <property type="entry name" value="Znf_NHR/GATA"/>
</dbReference>
<evidence type="ECO:0000256" key="8">
    <source>
        <dbReference type="ARBA" id="ARBA00023170"/>
    </source>
</evidence>
<dbReference type="Proteomes" id="UP000050794">
    <property type="component" value="Unassembled WGS sequence"/>
</dbReference>
<dbReference type="Gene3D" id="3.30.50.10">
    <property type="entry name" value="Erythroid Transcription Factor GATA-1, subunit A"/>
    <property type="match status" value="1"/>
</dbReference>
<protein>
    <submittedName>
        <fullName evidence="14">Nuclear receptor domain-containing protein</fullName>
    </submittedName>
</protein>
<dbReference type="InterPro" id="IPR001628">
    <property type="entry name" value="Znf_hrmn_rcpt"/>
</dbReference>
<dbReference type="GO" id="GO:0000122">
    <property type="term" value="P:negative regulation of transcription by RNA polymerase II"/>
    <property type="evidence" value="ECO:0007669"/>
    <property type="project" value="TreeGrafter"/>
</dbReference>
<evidence type="ECO:0000256" key="10">
    <source>
        <dbReference type="SAM" id="MobiDB-lite"/>
    </source>
</evidence>
<dbReference type="PANTHER" id="PTHR24082:SF494">
    <property type="entry name" value="NUCLEAR HORMONE RECEPTOR FAMILY MEMBER DAF-12"/>
    <property type="match status" value="1"/>
</dbReference>
<name>A0A183VEM9_TOXCA</name>
<evidence type="ECO:0000313" key="14">
    <source>
        <dbReference type="WBParaSite" id="TCNE_0001920301-mRNA-1"/>
    </source>
</evidence>
<accession>A0A183VEM9</accession>
<keyword evidence="8" id="KW-0675">Receptor</keyword>
<dbReference type="SMART" id="SM00399">
    <property type="entry name" value="ZnF_C4"/>
    <property type="match status" value="1"/>
</dbReference>
<feature type="domain" description="Nuclear receptor" evidence="11">
    <location>
        <begin position="72"/>
        <end position="110"/>
    </location>
</feature>